<accession>A0ACB9T5D3</accession>
<dbReference type="EMBL" id="CM043019">
    <property type="protein sequence ID" value="KAI4462014.1"/>
    <property type="molecule type" value="Genomic_DNA"/>
</dbReference>
<proteinExistence type="predicted"/>
<gene>
    <name evidence="1" type="ORF">MML48_5g00018667</name>
</gene>
<evidence type="ECO:0000313" key="1">
    <source>
        <dbReference type="EMBL" id="KAI4462014.1"/>
    </source>
</evidence>
<comment type="caution">
    <text evidence="1">The sequence shown here is derived from an EMBL/GenBank/DDBJ whole genome shotgun (WGS) entry which is preliminary data.</text>
</comment>
<keyword evidence="2" id="KW-1185">Reference proteome</keyword>
<organism evidence="1 2">
    <name type="scientific">Holotrichia oblita</name>
    <name type="common">Chafer beetle</name>
    <dbReference type="NCBI Taxonomy" id="644536"/>
    <lineage>
        <taxon>Eukaryota</taxon>
        <taxon>Metazoa</taxon>
        <taxon>Ecdysozoa</taxon>
        <taxon>Arthropoda</taxon>
        <taxon>Hexapoda</taxon>
        <taxon>Insecta</taxon>
        <taxon>Pterygota</taxon>
        <taxon>Neoptera</taxon>
        <taxon>Endopterygota</taxon>
        <taxon>Coleoptera</taxon>
        <taxon>Polyphaga</taxon>
        <taxon>Scarabaeiformia</taxon>
        <taxon>Scarabaeidae</taxon>
        <taxon>Melolonthinae</taxon>
        <taxon>Holotrichia</taxon>
    </lineage>
</organism>
<name>A0ACB9T5D3_HOLOL</name>
<dbReference type="Proteomes" id="UP001056778">
    <property type="component" value="Chromosome 5"/>
</dbReference>
<reference evidence="1" key="1">
    <citation type="submission" date="2022-04" db="EMBL/GenBank/DDBJ databases">
        <title>Chromosome-scale genome assembly of Holotrichia oblita Faldermann.</title>
        <authorList>
            <person name="Rongchong L."/>
        </authorList>
    </citation>
    <scope>NUCLEOTIDE SEQUENCE</scope>
    <source>
        <strain evidence="1">81SQS9</strain>
    </source>
</reference>
<evidence type="ECO:0000313" key="2">
    <source>
        <dbReference type="Proteomes" id="UP001056778"/>
    </source>
</evidence>
<sequence>MYTNLSPKYMPNIYKRKTASGRGNWTEESLKAAITSVKNGEMTIYSASKIYNIPRKTLERKYKKDNDKKGPMGPSSMLGEQNEQKLVTHIKTMQSKEFSLSIDDVRTIAFAERLNISHRFNKTTEKAGYDWMQMFLKRSPDIRLQKSEGVLLARSQALNRVEVDAYFQLLEQVLTDNDLNMDESGLQLNNRPGYVLAEKGSKPVSTITSTEKGETITVIGCCNAEGTFLPPACIVKEKNSSGQRLTTGQKSNKTTFSGFNNKGVEKPDKEFTRSEILKEISPISQRVVEARKRAKQVGIPLTSECHIKLRKAKEQEKKMPKKRE</sequence>
<protein>
    <submittedName>
        <fullName evidence="1">Uncharacterized protein</fullName>
    </submittedName>
</protein>